<dbReference type="InterPro" id="IPR050832">
    <property type="entry name" value="Bact_Acetyltransf"/>
</dbReference>
<accession>A0A3L7A8L1</accession>
<gene>
    <name evidence="4" type="ORF">D9V32_05865</name>
</gene>
<dbReference type="Gene3D" id="3.40.630.30">
    <property type="match status" value="1"/>
</dbReference>
<evidence type="ECO:0000313" key="4">
    <source>
        <dbReference type="EMBL" id="RLP76394.1"/>
    </source>
</evidence>
<evidence type="ECO:0000313" key="5">
    <source>
        <dbReference type="Proteomes" id="UP000272503"/>
    </source>
</evidence>
<reference evidence="4 5" key="1">
    <citation type="submission" date="2018-10" db="EMBL/GenBank/DDBJ databases">
        <authorList>
            <person name="Li J."/>
        </authorList>
    </citation>
    <scope>NUCLEOTIDE SEQUENCE [LARGE SCALE GENOMIC DNA]</scope>
    <source>
        <strain evidence="4 5">IF 016277</strain>
    </source>
</reference>
<keyword evidence="2" id="KW-0012">Acyltransferase</keyword>
<proteinExistence type="predicted"/>
<keyword evidence="1 4" id="KW-0808">Transferase</keyword>
<organism evidence="4 5">
    <name type="scientific">Mycetocola tolaasinivorans</name>
    <dbReference type="NCBI Taxonomy" id="76635"/>
    <lineage>
        <taxon>Bacteria</taxon>
        <taxon>Bacillati</taxon>
        <taxon>Actinomycetota</taxon>
        <taxon>Actinomycetes</taxon>
        <taxon>Micrococcales</taxon>
        <taxon>Microbacteriaceae</taxon>
        <taxon>Mycetocola</taxon>
    </lineage>
</organism>
<comment type="caution">
    <text evidence="4">The sequence shown here is derived from an EMBL/GenBank/DDBJ whole genome shotgun (WGS) entry which is preliminary data.</text>
</comment>
<dbReference type="AlphaFoldDB" id="A0A3L7A8L1"/>
<dbReference type="Pfam" id="PF00583">
    <property type="entry name" value="Acetyltransf_1"/>
    <property type="match status" value="1"/>
</dbReference>
<feature type="domain" description="N-acetyltransferase" evidence="3">
    <location>
        <begin position="4"/>
        <end position="162"/>
    </location>
</feature>
<dbReference type="InterPro" id="IPR000182">
    <property type="entry name" value="GNAT_dom"/>
</dbReference>
<dbReference type="InterPro" id="IPR016181">
    <property type="entry name" value="Acyl_CoA_acyltransferase"/>
</dbReference>
<dbReference type="SUPFAM" id="SSF55729">
    <property type="entry name" value="Acyl-CoA N-acyltransferases (Nat)"/>
    <property type="match status" value="1"/>
</dbReference>
<evidence type="ECO:0000256" key="1">
    <source>
        <dbReference type="ARBA" id="ARBA00022679"/>
    </source>
</evidence>
<dbReference type="Proteomes" id="UP000272503">
    <property type="component" value="Unassembled WGS sequence"/>
</dbReference>
<protein>
    <submittedName>
        <fullName evidence="4">GNAT family N-acetyltransferase</fullName>
    </submittedName>
</protein>
<dbReference type="GO" id="GO:0016747">
    <property type="term" value="F:acyltransferase activity, transferring groups other than amino-acyl groups"/>
    <property type="evidence" value="ECO:0007669"/>
    <property type="project" value="InterPro"/>
</dbReference>
<dbReference type="OrthoDB" id="5243635at2"/>
<keyword evidence="5" id="KW-1185">Reference proteome</keyword>
<name>A0A3L7A8L1_9MICO</name>
<evidence type="ECO:0000259" key="3">
    <source>
        <dbReference type="PROSITE" id="PS51186"/>
    </source>
</evidence>
<sequence>MTDFIIREPRAHEAVELAELHLETCRETYAGRFPASAWGDEARANRLRLWEAICSQPRPTDRFAVAERRGRLIGFAGSGVPTENAPVRDRALFFLYLLAAEHGSGAGQAVLDHVLGEDPASLWVLEDNPRARAFYTRNGFAPDGARQPTGYESGGDEVRMVR</sequence>
<evidence type="ECO:0000256" key="2">
    <source>
        <dbReference type="ARBA" id="ARBA00023315"/>
    </source>
</evidence>
<dbReference type="RefSeq" id="WP_121648169.1">
    <property type="nucleotide sequence ID" value="NZ_RCUX01000004.1"/>
</dbReference>
<dbReference type="PANTHER" id="PTHR43877">
    <property type="entry name" value="AMINOALKYLPHOSPHONATE N-ACETYLTRANSFERASE-RELATED-RELATED"/>
    <property type="match status" value="1"/>
</dbReference>
<dbReference type="EMBL" id="RCUX01000004">
    <property type="protein sequence ID" value="RLP76394.1"/>
    <property type="molecule type" value="Genomic_DNA"/>
</dbReference>
<dbReference type="PROSITE" id="PS51186">
    <property type="entry name" value="GNAT"/>
    <property type="match status" value="1"/>
</dbReference>